<evidence type="ECO:0000256" key="1">
    <source>
        <dbReference type="ARBA" id="ARBA00004651"/>
    </source>
</evidence>
<evidence type="ECO:0000256" key="7">
    <source>
        <dbReference type="SAM" id="Phobius"/>
    </source>
</evidence>
<feature type="transmembrane region" description="Helical" evidence="7">
    <location>
        <begin position="44"/>
        <end position="61"/>
    </location>
</feature>
<evidence type="ECO:0000256" key="4">
    <source>
        <dbReference type="ARBA" id="ARBA00022989"/>
    </source>
</evidence>
<feature type="transmembrane region" description="Helical" evidence="7">
    <location>
        <begin position="171"/>
        <end position="189"/>
    </location>
</feature>
<gene>
    <name evidence="8" type="ORF">ACFFRE_05420</name>
</gene>
<feature type="transmembrane region" description="Helical" evidence="7">
    <location>
        <begin position="257"/>
        <end position="280"/>
    </location>
</feature>
<keyword evidence="5 7" id="KW-0472">Membrane</keyword>
<dbReference type="CDD" id="cd06581">
    <property type="entry name" value="TM_PBP1_LivM_like"/>
    <property type="match status" value="1"/>
</dbReference>
<evidence type="ECO:0000313" key="9">
    <source>
        <dbReference type="Proteomes" id="UP001589788"/>
    </source>
</evidence>
<dbReference type="PANTHER" id="PTHR30482">
    <property type="entry name" value="HIGH-AFFINITY BRANCHED-CHAIN AMINO ACID TRANSPORT SYSTEM PERMEASE"/>
    <property type="match status" value="1"/>
</dbReference>
<reference evidence="8 9" key="1">
    <citation type="submission" date="2024-09" db="EMBL/GenBank/DDBJ databases">
        <authorList>
            <person name="Sun Q."/>
            <person name="Mori K."/>
        </authorList>
    </citation>
    <scope>NUCLEOTIDE SEQUENCE [LARGE SCALE GENOMIC DNA]</scope>
    <source>
        <strain evidence="8 9">JCM 15389</strain>
    </source>
</reference>
<evidence type="ECO:0000256" key="3">
    <source>
        <dbReference type="ARBA" id="ARBA00022692"/>
    </source>
</evidence>
<feature type="transmembrane region" description="Helical" evidence="7">
    <location>
        <begin position="98"/>
        <end position="121"/>
    </location>
</feature>
<keyword evidence="9" id="KW-1185">Reference proteome</keyword>
<keyword evidence="2" id="KW-1003">Cell membrane</keyword>
<comment type="caution">
    <text evidence="8">The sequence shown here is derived from an EMBL/GenBank/DDBJ whole genome shotgun (WGS) entry which is preliminary data.</text>
</comment>
<evidence type="ECO:0000313" key="8">
    <source>
        <dbReference type="EMBL" id="MFC0081586.1"/>
    </source>
</evidence>
<name>A0ABV6C1L7_9ACTN</name>
<feature type="transmembrane region" description="Helical" evidence="7">
    <location>
        <begin position="220"/>
        <end position="245"/>
    </location>
</feature>
<feature type="transmembrane region" description="Helical" evidence="7">
    <location>
        <begin position="21"/>
        <end position="38"/>
    </location>
</feature>
<sequence>MSASSFGLTRWGTAKGRRLGGILLALAVLAMFPVVFPNATVTTIAVYCLMYMAMATAWNTFSGFSGYVSLGHAVFFGTGAYTTALMATHLRLAGGYDLFGVAILGGLVAGVAAVPIGIVALRTRRHTFVVITIAVFFIFQLVATNLSFTQGSEGVVLPSGQFSASTYNDPFYGFLALVLLGTVAYAVGLRRSRFGLQLLAIRDDEDRARSLGVKVWRVKLLSYCFSAVLVGVVGGVWAFFVGQIYPQFAFDPTFDVTIALMAFIGGLGTIAGPILGGLVLEGLQRYLILTVSIQNLYLVIYGALFLAVIVLMPDGVVPTLGRFLRRHGAVIGLQRLRGRGAREGLGAAEPTVAAPTGAPLEVGGGRR</sequence>
<keyword evidence="3 7" id="KW-0812">Transmembrane</keyword>
<dbReference type="RefSeq" id="WP_377788875.1">
    <property type="nucleotide sequence ID" value="NZ_JBHLYQ010000038.1"/>
</dbReference>
<dbReference type="PANTHER" id="PTHR30482:SF10">
    <property type="entry name" value="HIGH-AFFINITY BRANCHED-CHAIN AMINO ACID TRANSPORT PROTEIN BRAE"/>
    <property type="match status" value="1"/>
</dbReference>
<keyword evidence="4 7" id="KW-1133">Transmembrane helix</keyword>
<accession>A0ABV6C1L7</accession>
<dbReference type="InterPro" id="IPR037294">
    <property type="entry name" value="ABC_BtuC-like"/>
</dbReference>
<dbReference type="EMBL" id="JBHLYQ010000038">
    <property type="protein sequence ID" value="MFC0081586.1"/>
    <property type="molecule type" value="Genomic_DNA"/>
</dbReference>
<dbReference type="Pfam" id="PF02653">
    <property type="entry name" value="BPD_transp_2"/>
    <property type="match status" value="1"/>
</dbReference>
<comment type="subcellular location">
    <subcellularLocation>
        <location evidence="1">Cell membrane</location>
        <topology evidence="1">Multi-pass membrane protein</topology>
    </subcellularLocation>
</comment>
<feature type="transmembrane region" description="Helical" evidence="7">
    <location>
        <begin position="73"/>
        <end position="92"/>
    </location>
</feature>
<evidence type="ECO:0000256" key="6">
    <source>
        <dbReference type="SAM" id="MobiDB-lite"/>
    </source>
</evidence>
<evidence type="ECO:0000256" key="5">
    <source>
        <dbReference type="ARBA" id="ARBA00023136"/>
    </source>
</evidence>
<feature type="transmembrane region" description="Helical" evidence="7">
    <location>
        <begin position="128"/>
        <end position="151"/>
    </location>
</feature>
<evidence type="ECO:0000256" key="2">
    <source>
        <dbReference type="ARBA" id="ARBA00022475"/>
    </source>
</evidence>
<protein>
    <submittedName>
        <fullName evidence="8">Branched-chain amino acid ABC transporter permease</fullName>
    </submittedName>
</protein>
<dbReference type="Proteomes" id="UP001589788">
    <property type="component" value="Unassembled WGS sequence"/>
</dbReference>
<dbReference type="InterPro" id="IPR001851">
    <property type="entry name" value="ABC_transp_permease"/>
</dbReference>
<dbReference type="InterPro" id="IPR043428">
    <property type="entry name" value="LivM-like"/>
</dbReference>
<feature type="transmembrane region" description="Helical" evidence="7">
    <location>
        <begin position="287"/>
        <end position="312"/>
    </location>
</feature>
<dbReference type="Gene3D" id="1.10.3470.10">
    <property type="entry name" value="ABC transporter involved in vitamin B12 uptake, BtuC"/>
    <property type="match status" value="1"/>
</dbReference>
<feature type="region of interest" description="Disordered" evidence="6">
    <location>
        <begin position="347"/>
        <end position="367"/>
    </location>
</feature>
<organism evidence="8 9">
    <name type="scientific">Aciditerrimonas ferrireducens</name>
    <dbReference type="NCBI Taxonomy" id="667306"/>
    <lineage>
        <taxon>Bacteria</taxon>
        <taxon>Bacillati</taxon>
        <taxon>Actinomycetota</taxon>
        <taxon>Acidimicrobiia</taxon>
        <taxon>Acidimicrobiales</taxon>
        <taxon>Acidimicrobiaceae</taxon>
        <taxon>Aciditerrimonas</taxon>
    </lineage>
</organism>
<proteinExistence type="predicted"/>